<evidence type="ECO:0000313" key="5">
    <source>
        <dbReference type="EMBL" id="CAA9490327.1"/>
    </source>
</evidence>
<dbReference type="InterPro" id="IPR001343">
    <property type="entry name" value="Hemolysn_Ca-bd"/>
</dbReference>
<dbReference type="InterPro" id="IPR051200">
    <property type="entry name" value="Host-pathogen_enzymatic-act"/>
</dbReference>
<dbReference type="Gene3D" id="2.130.10.10">
    <property type="entry name" value="YVTN repeat-like/Quinoprotein amine dehydrogenase"/>
    <property type="match status" value="2"/>
</dbReference>
<dbReference type="InterPro" id="IPR048433">
    <property type="entry name" value="YNCE-like_beta-prop"/>
</dbReference>
<dbReference type="PANTHER" id="PTHR47197:SF3">
    <property type="entry name" value="DIHYDRO-HEME D1 DEHYDROGENASE"/>
    <property type="match status" value="1"/>
</dbReference>
<dbReference type="Pfam" id="PF21783">
    <property type="entry name" value="YNCE"/>
    <property type="match status" value="1"/>
</dbReference>
<dbReference type="InterPro" id="IPR011045">
    <property type="entry name" value="N2O_reductase_N"/>
</dbReference>
<evidence type="ECO:0000256" key="2">
    <source>
        <dbReference type="SAM" id="MobiDB-lite"/>
    </source>
</evidence>
<accession>A0A6J4S5J9</accession>
<keyword evidence="5" id="KW-0378">Hydrolase</keyword>
<dbReference type="GO" id="GO:0004035">
    <property type="term" value="F:alkaline phosphatase activity"/>
    <property type="evidence" value="ECO:0007669"/>
    <property type="project" value="UniProtKB-EC"/>
</dbReference>
<dbReference type="PANTHER" id="PTHR47197">
    <property type="entry name" value="PROTEIN NIRF"/>
    <property type="match status" value="1"/>
</dbReference>
<sequence length="544" mass="58319">MKVRPHSRSCRALLAACALVVALLTCSAMGPSASYLGAGQAAAAPSTRDVLFVANNWDGTAHVVDPKSYRKLDRLNVIPDKAAREREIATDPVALGYFLAIRTLIGEGHDQYVDDMFSSPDGRFVYISRPSFADVVAIDLRTRRIVWRVPVDGYRSDHMAISEDGKRLLVSASTARKVHVIDPRAGKVVAEFASGDSPHENNFSADAKKIFHASIGMVYTPADRPAVDSTKGDRYFQVVDADTYKVEKQLEIGKLLAAQGRRGFSSAVRPAAFTSDDRYGYLQLSFLHGFVEFDLKTDRPLRIARLPKSEEAKRTPREEYPLDSAHHGLAINPANTKLCAAGTISDYAAIVTRSNFARKIVKVGEKPYWSTNSGDGRVCFVSVSGDDRVVAISYATGREVGRFTVGDHPQRMRMGTIRSAFLAGGGSGRAPNGGDSTCTRNGTRGNDLIRGTPGDDVICAGAGNDVVHGGGGDDRLEGGDGNDILYGEGGDDRLVAGEGADHVRGQDGRDSLDTRDGRRGNDTANGGPGSDACETDQGDMLSSC</sequence>
<feature type="region of interest" description="Disordered" evidence="2">
    <location>
        <begin position="501"/>
        <end position="544"/>
    </location>
</feature>
<dbReference type="EC" id="3.1.3.1" evidence="5"/>
<dbReference type="EMBL" id="CADCVV010000056">
    <property type="protein sequence ID" value="CAA9490327.1"/>
    <property type="molecule type" value="Genomic_DNA"/>
</dbReference>
<protein>
    <submittedName>
        <fullName evidence="5">Alkaline phosphatase</fullName>
        <ecNumber evidence="5">3.1.3.1</ecNumber>
    </submittedName>
</protein>
<keyword evidence="1 3" id="KW-0732">Signal</keyword>
<dbReference type="GO" id="GO:0005509">
    <property type="term" value="F:calcium ion binding"/>
    <property type="evidence" value="ECO:0007669"/>
    <property type="project" value="InterPro"/>
</dbReference>
<dbReference type="SUPFAM" id="SSF50974">
    <property type="entry name" value="Nitrous oxide reductase, N-terminal domain"/>
    <property type="match status" value="1"/>
</dbReference>
<gene>
    <name evidence="5" type="ORF">AVDCRST_MAG17-740</name>
</gene>
<dbReference type="SUPFAM" id="SSF51120">
    <property type="entry name" value="beta-Roll"/>
    <property type="match status" value="1"/>
</dbReference>
<evidence type="ECO:0000256" key="3">
    <source>
        <dbReference type="SAM" id="SignalP"/>
    </source>
</evidence>
<dbReference type="PRINTS" id="PR00313">
    <property type="entry name" value="CABNDNGRPT"/>
</dbReference>
<reference evidence="5" key="1">
    <citation type="submission" date="2020-02" db="EMBL/GenBank/DDBJ databases">
        <authorList>
            <person name="Meier V. D."/>
        </authorList>
    </citation>
    <scope>NUCLEOTIDE SEQUENCE</scope>
    <source>
        <strain evidence="5">AVDCRST_MAG17</strain>
    </source>
</reference>
<feature type="compositionally biased region" description="Polar residues" evidence="2">
    <location>
        <begin position="435"/>
        <end position="444"/>
    </location>
</feature>
<name>A0A6J4S5J9_9ACTN</name>
<organism evidence="5">
    <name type="scientific">uncultured Solirubrobacterales bacterium</name>
    <dbReference type="NCBI Taxonomy" id="768556"/>
    <lineage>
        <taxon>Bacteria</taxon>
        <taxon>Bacillati</taxon>
        <taxon>Actinomycetota</taxon>
        <taxon>Thermoleophilia</taxon>
        <taxon>Solirubrobacterales</taxon>
        <taxon>environmental samples</taxon>
    </lineage>
</organism>
<dbReference type="InterPro" id="IPR011049">
    <property type="entry name" value="Serralysin-like_metalloprot_C"/>
</dbReference>
<dbReference type="InterPro" id="IPR015943">
    <property type="entry name" value="WD40/YVTN_repeat-like_dom_sf"/>
</dbReference>
<feature type="compositionally biased region" description="Basic and acidic residues" evidence="2">
    <location>
        <begin position="501"/>
        <end position="521"/>
    </location>
</feature>
<feature type="signal peptide" evidence="3">
    <location>
        <begin position="1"/>
        <end position="33"/>
    </location>
</feature>
<dbReference type="Pfam" id="PF00353">
    <property type="entry name" value="HemolysinCabind"/>
    <property type="match status" value="2"/>
</dbReference>
<feature type="domain" description="YNCE-like beta-propeller" evidence="4">
    <location>
        <begin position="121"/>
        <end position="200"/>
    </location>
</feature>
<dbReference type="AlphaFoldDB" id="A0A6J4S5J9"/>
<proteinExistence type="predicted"/>
<feature type="chain" id="PRO_5038830874" evidence="3">
    <location>
        <begin position="34"/>
        <end position="544"/>
    </location>
</feature>
<evidence type="ECO:0000259" key="4">
    <source>
        <dbReference type="Pfam" id="PF21783"/>
    </source>
</evidence>
<feature type="region of interest" description="Disordered" evidence="2">
    <location>
        <begin position="424"/>
        <end position="450"/>
    </location>
</feature>
<dbReference type="Gene3D" id="2.150.10.10">
    <property type="entry name" value="Serralysin-like metalloprotease, C-terminal"/>
    <property type="match status" value="2"/>
</dbReference>
<evidence type="ECO:0000256" key="1">
    <source>
        <dbReference type="ARBA" id="ARBA00022729"/>
    </source>
</evidence>